<dbReference type="STRING" id="237069.SAMN05216498_2479"/>
<evidence type="ECO:0000256" key="5">
    <source>
        <dbReference type="ARBA" id="ARBA00022692"/>
    </source>
</evidence>
<evidence type="ECO:0000256" key="4">
    <source>
        <dbReference type="ARBA" id="ARBA00022519"/>
    </source>
</evidence>
<dbReference type="GO" id="GO:0015740">
    <property type="term" value="P:C4-dicarboxylate transport"/>
    <property type="evidence" value="ECO:0007669"/>
    <property type="project" value="TreeGrafter"/>
</dbReference>
<accession>A0A1H0C217</accession>
<dbReference type="AlphaFoldDB" id="A0A1H0C217"/>
<dbReference type="Proteomes" id="UP000199334">
    <property type="component" value="Unassembled WGS sequence"/>
</dbReference>
<evidence type="ECO:0000256" key="7">
    <source>
        <dbReference type="ARBA" id="ARBA00023136"/>
    </source>
</evidence>
<sequence length="160" mass="18611">MNRFVRLLEKTQIFVGVAFLCVFIVTILIQITTRHLEIAVIWTEEVATHSFIWSVFMGAAVMVNRREHFSFDYLTKKLKGRKQATLNIIIDITLIAFNVLIFNYGIKVVEQFWNYNWVSMPDLKMGYVWIAIPIMAGTMIIYSLSHLVKHVQVLRSGEVQ</sequence>
<organism evidence="11 12">
    <name type="scientific">Tenuibacillus multivorans</name>
    <dbReference type="NCBI Taxonomy" id="237069"/>
    <lineage>
        <taxon>Bacteria</taxon>
        <taxon>Bacillati</taxon>
        <taxon>Bacillota</taxon>
        <taxon>Bacilli</taxon>
        <taxon>Bacillales</taxon>
        <taxon>Bacillaceae</taxon>
        <taxon>Tenuibacillus</taxon>
    </lineage>
</organism>
<evidence type="ECO:0000256" key="3">
    <source>
        <dbReference type="ARBA" id="ARBA00022475"/>
    </source>
</evidence>
<keyword evidence="7 9" id="KW-0472">Membrane</keyword>
<evidence type="ECO:0000313" key="11">
    <source>
        <dbReference type="EMBL" id="SDN51921.1"/>
    </source>
</evidence>
<dbReference type="InterPro" id="IPR055348">
    <property type="entry name" value="DctQ"/>
</dbReference>
<evidence type="ECO:0000256" key="2">
    <source>
        <dbReference type="ARBA" id="ARBA00022448"/>
    </source>
</evidence>
<feature type="transmembrane region" description="Helical" evidence="9">
    <location>
        <begin position="126"/>
        <end position="145"/>
    </location>
</feature>
<feature type="domain" description="Tripartite ATP-independent periplasmic transporters DctQ component" evidence="10">
    <location>
        <begin position="24"/>
        <end position="151"/>
    </location>
</feature>
<reference evidence="11 12" key="1">
    <citation type="submission" date="2016-10" db="EMBL/GenBank/DDBJ databases">
        <authorList>
            <person name="de Groot N.N."/>
        </authorList>
    </citation>
    <scope>NUCLEOTIDE SEQUENCE [LARGE SCALE GENOMIC DNA]</scope>
    <source>
        <strain evidence="11 12">CGMCC 1.3442</strain>
    </source>
</reference>
<feature type="transmembrane region" description="Helical" evidence="9">
    <location>
        <begin position="46"/>
        <end position="63"/>
    </location>
</feature>
<protein>
    <submittedName>
        <fullName evidence="11">TRAP-type C4-dicarboxylate transport system, small permease component</fullName>
    </submittedName>
</protein>
<evidence type="ECO:0000256" key="6">
    <source>
        <dbReference type="ARBA" id="ARBA00022989"/>
    </source>
</evidence>
<evidence type="ECO:0000313" key="12">
    <source>
        <dbReference type="Proteomes" id="UP000199334"/>
    </source>
</evidence>
<dbReference type="GO" id="GO:0005886">
    <property type="term" value="C:plasma membrane"/>
    <property type="evidence" value="ECO:0007669"/>
    <property type="project" value="UniProtKB-SubCell"/>
</dbReference>
<comment type="subcellular location">
    <subcellularLocation>
        <location evidence="1">Cell inner membrane</location>
        <topology evidence="1">Multi-pass membrane protein</topology>
    </subcellularLocation>
</comment>
<feature type="transmembrane region" description="Helical" evidence="9">
    <location>
        <begin position="84"/>
        <end position="106"/>
    </location>
</feature>
<evidence type="ECO:0000256" key="9">
    <source>
        <dbReference type="SAM" id="Phobius"/>
    </source>
</evidence>
<evidence type="ECO:0000256" key="1">
    <source>
        <dbReference type="ARBA" id="ARBA00004429"/>
    </source>
</evidence>
<comment type="similarity">
    <text evidence="8">Belongs to the TRAP transporter small permease family.</text>
</comment>
<keyword evidence="6 9" id="KW-1133">Transmembrane helix</keyword>
<gene>
    <name evidence="11" type="ORF">SAMN05216498_2479</name>
</gene>
<dbReference type="RefSeq" id="WP_093856893.1">
    <property type="nucleotide sequence ID" value="NZ_BJVZ01000015.1"/>
</dbReference>
<dbReference type="PANTHER" id="PTHR35011">
    <property type="entry name" value="2,3-DIKETO-L-GULONATE TRAP TRANSPORTER SMALL PERMEASE PROTEIN YIAM"/>
    <property type="match status" value="1"/>
</dbReference>
<dbReference type="GO" id="GO:0022857">
    <property type="term" value="F:transmembrane transporter activity"/>
    <property type="evidence" value="ECO:0007669"/>
    <property type="project" value="TreeGrafter"/>
</dbReference>
<keyword evidence="5 9" id="KW-0812">Transmembrane</keyword>
<dbReference type="OrthoDB" id="9815614at2"/>
<dbReference type="PANTHER" id="PTHR35011:SF2">
    <property type="entry name" value="2,3-DIKETO-L-GULONATE TRAP TRANSPORTER SMALL PERMEASE PROTEIN YIAM"/>
    <property type="match status" value="1"/>
</dbReference>
<keyword evidence="4" id="KW-0997">Cell inner membrane</keyword>
<name>A0A1H0C217_9BACI</name>
<dbReference type="Pfam" id="PF04290">
    <property type="entry name" value="DctQ"/>
    <property type="match status" value="1"/>
</dbReference>
<keyword evidence="12" id="KW-1185">Reference proteome</keyword>
<dbReference type="EMBL" id="FNIG01000005">
    <property type="protein sequence ID" value="SDN51921.1"/>
    <property type="molecule type" value="Genomic_DNA"/>
</dbReference>
<feature type="transmembrane region" description="Helical" evidence="9">
    <location>
        <begin position="12"/>
        <end position="31"/>
    </location>
</feature>
<proteinExistence type="inferred from homology"/>
<dbReference type="InterPro" id="IPR007387">
    <property type="entry name" value="TRAP_DctQ"/>
</dbReference>
<keyword evidence="2" id="KW-0813">Transport</keyword>
<keyword evidence="3" id="KW-1003">Cell membrane</keyword>
<evidence type="ECO:0000259" key="10">
    <source>
        <dbReference type="Pfam" id="PF04290"/>
    </source>
</evidence>
<evidence type="ECO:0000256" key="8">
    <source>
        <dbReference type="ARBA" id="ARBA00038436"/>
    </source>
</evidence>